<protein>
    <submittedName>
        <fullName evidence="10">RAC family serine/threonine-protein kinase like protein</fullName>
    </submittedName>
</protein>
<dbReference type="EMBL" id="MLAK01000770">
    <property type="protein sequence ID" value="OHT05118.1"/>
    <property type="molecule type" value="Genomic_DNA"/>
</dbReference>
<feature type="binding site" evidence="7">
    <location>
        <position position="137"/>
    </location>
    <ligand>
        <name>ATP</name>
        <dbReference type="ChEBI" id="CHEBI:30616"/>
    </ligand>
</feature>
<keyword evidence="5 10" id="KW-0418">Kinase</keyword>
<dbReference type="PROSITE" id="PS51285">
    <property type="entry name" value="AGC_KINASE_CTER"/>
    <property type="match status" value="1"/>
</dbReference>
<keyword evidence="2" id="KW-0723">Serine/threonine-protein kinase</keyword>
<evidence type="ECO:0000259" key="8">
    <source>
        <dbReference type="PROSITE" id="PS50011"/>
    </source>
</evidence>
<dbReference type="SUPFAM" id="SSF56112">
    <property type="entry name" value="Protein kinase-like (PK-like)"/>
    <property type="match status" value="1"/>
</dbReference>
<dbReference type="VEuPathDB" id="TrichDB:TRFO_27303"/>
<dbReference type="InterPro" id="IPR045270">
    <property type="entry name" value="STKc_AGC"/>
</dbReference>
<dbReference type="SUPFAM" id="SSF50729">
    <property type="entry name" value="PH domain-like"/>
    <property type="match status" value="1"/>
</dbReference>
<dbReference type="Gene3D" id="1.10.510.10">
    <property type="entry name" value="Transferase(Phosphotransferase) domain 1"/>
    <property type="match status" value="1"/>
</dbReference>
<evidence type="ECO:0000256" key="1">
    <source>
        <dbReference type="ARBA" id="ARBA00006935"/>
    </source>
</evidence>
<evidence type="ECO:0000256" key="2">
    <source>
        <dbReference type="ARBA" id="ARBA00022527"/>
    </source>
</evidence>
<dbReference type="Proteomes" id="UP000179807">
    <property type="component" value="Unassembled WGS sequence"/>
</dbReference>
<dbReference type="InterPro" id="IPR000719">
    <property type="entry name" value="Prot_kinase_dom"/>
</dbReference>
<reference evidence="10" key="1">
    <citation type="submission" date="2016-10" db="EMBL/GenBank/DDBJ databases">
        <authorList>
            <person name="Benchimol M."/>
            <person name="Almeida L.G."/>
            <person name="Vasconcelos A.T."/>
            <person name="Perreira-Neves A."/>
            <person name="Rosa I.A."/>
            <person name="Tasca T."/>
            <person name="Bogo M.R."/>
            <person name="de Souza W."/>
        </authorList>
    </citation>
    <scope>NUCLEOTIDE SEQUENCE [LARGE SCALE GENOMIC DNA]</scope>
    <source>
        <strain evidence="10">K</strain>
    </source>
</reference>
<comment type="caution">
    <text evidence="10">The sequence shown here is derived from an EMBL/GenBank/DDBJ whole genome shotgun (WGS) entry which is preliminary data.</text>
</comment>
<dbReference type="PANTHER" id="PTHR24351">
    <property type="entry name" value="RIBOSOMAL PROTEIN S6 KINASE"/>
    <property type="match status" value="1"/>
</dbReference>
<dbReference type="InterPro" id="IPR017441">
    <property type="entry name" value="Protein_kinase_ATP_BS"/>
</dbReference>
<evidence type="ECO:0000256" key="7">
    <source>
        <dbReference type="PROSITE-ProRule" id="PRU10141"/>
    </source>
</evidence>
<dbReference type="GO" id="GO:0004674">
    <property type="term" value="F:protein serine/threonine kinase activity"/>
    <property type="evidence" value="ECO:0007669"/>
    <property type="project" value="UniProtKB-KW"/>
</dbReference>
<sequence>MPEVKLESWMNVKTKGTNNKDCLMFCRFNSSTLTIFESDSTIIPEITIDFHSIDDVFDTSDGSTYSFVIRDGSKVYSFSAENQSTVEKWLAALRVDEPSYSHTSLKDFELLMPIGKGFSGEVILARYRPTQKLVALKAIPKSSISNASCVKHAFAERNILMKTNTSFITRLYSAFQTSKFLYFALEFVPGGDLSFHLENGKVFSAKQIKIFLAEIAVALSHLHKLGIIFRDLKPSNILLDKSGHLKLTDFGLARYLLCEDHATSICGTHEYLAPEMVKGISYNFAIDWWSFGVLAYQLIEGVLPFESPNLTKLYERIARSPLRFWKPLPNDAKSFIQSLLKKDPSKRLGCGPNGEEEIFNHPYFSDINWEKIKNKRYQMEFVPEIKESVVNKINFTKPTDDFVDLMFGRSSVDDSHIPGFSYACDDIGTPDTFNFAC</sequence>
<dbReference type="GO" id="GO:0005524">
    <property type="term" value="F:ATP binding"/>
    <property type="evidence" value="ECO:0007669"/>
    <property type="project" value="UniProtKB-UniRule"/>
</dbReference>
<accession>A0A1J4K604</accession>
<dbReference type="Gene3D" id="3.30.200.20">
    <property type="entry name" value="Phosphorylase Kinase, domain 1"/>
    <property type="match status" value="1"/>
</dbReference>
<dbReference type="PROSITE" id="PS50011">
    <property type="entry name" value="PROTEIN_KINASE_DOM"/>
    <property type="match status" value="1"/>
</dbReference>
<dbReference type="InterPro" id="IPR011009">
    <property type="entry name" value="Kinase-like_dom_sf"/>
</dbReference>
<keyword evidence="4 7" id="KW-0547">Nucleotide-binding</keyword>
<proteinExistence type="inferred from homology"/>
<evidence type="ECO:0000313" key="11">
    <source>
        <dbReference type="Proteomes" id="UP000179807"/>
    </source>
</evidence>
<dbReference type="OrthoDB" id="354826at2759"/>
<keyword evidence="11" id="KW-1185">Reference proteome</keyword>
<dbReference type="PROSITE" id="PS00107">
    <property type="entry name" value="PROTEIN_KINASE_ATP"/>
    <property type="match status" value="1"/>
</dbReference>
<evidence type="ECO:0000256" key="5">
    <source>
        <dbReference type="ARBA" id="ARBA00022777"/>
    </source>
</evidence>
<evidence type="ECO:0000256" key="4">
    <source>
        <dbReference type="ARBA" id="ARBA00022741"/>
    </source>
</evidence>
<dbReference type="InterPro" id="IPR011993">
    <property type="entry name" value="PH-like_dom_sf"/>
</dbReference>
<evidence type="ECO:0000259" key="9">
    <source>
        <dbReference type="PROSITE" id="PS51285"/>
    </source>
</evidence>
<dbReference type="SMART" id="SM00220">
    <property type="entry name" value="S_TKc"/>
    <property type="match status" value="1"/>
</dbReference>
<dbReference type="InterPro" id="IPR001849">
    <property type="entry name" value="PH_domain"/>
</dbReference>
<dbReference type="RefSeq" id="XP_068358254.1">
    <property type="nucleotide sequence ID" value="XM_068505463.1"/>
</dbReference>
<evidence type="ECO:0000256" key="6">
    <source>
        <dbReference type="ARBA" id="ARBA00022840"/>
    </source>
</evidence>
<comment type="similarity">
    <text evidence="1">Belongs to the protein kinase superfamily. AGC Ser/Thr protein kinase family. RAC subfamily.</text>
</comment>
<keyword evidence="6 7" id="KW-0067">ATP-binding</keyword>
<gene>
    <name evidence="10" type="primary">pkbA</name>
    <name evidence="10" type="ORF">TRFO_27303</name>
</gene>
<feature type="domain" description="AGC-kinase C-terminal" evidence="9">
    <location>
        <begin position="365"/>
        <end position="432"/>
    </location>
</feature>
<dbReference type="GeneID" id="94840167"/>
<dbReference type="Gene3D" id="2.30.29.30">
    <property type="entry name" value="Pleckstrin-homology domain (PH domain)/Phosphotyrosine-binding domain (PTB)"/>
    <property type="match status" value="1"/>
</dbReference>
<evidence type="ECO:0000313" key="10">
    <source>
        <dbReference type="EMBL" id="OHT05118.1"/>
    </source>
</evidence>
<dbReference type="CDD" id="cd05123">
    <property type="entry name" value="STKc_AGC"/>
    <property type="match status" value="1"/>
</dbReference>
<dbReference type="Pfam" id="PF00069">
    <property type="entry name" value="Pkinase"/>
    <property type="match status" value="1"/>
</dbReference>
<keyword evidence="3" id="KW-0808">Transferase</keyword>
<dbReference type="InterPro" id="IPR000961">
    <property type="entry name" value="AGC-kinase_C"/>
</dbReference>
<dbReference type="Pfam" id="PF00169">
    <property type="entry name" value="PH"/>
    <property type="match status" value="1"/>
</dbReference>
<feature type="domain" description="Protein kinase" evidence="8">
    <location>
        <begin position="108"/>
        <end position="364"/>
    </location>
</feature>
<evidence type="ECO:0000256" key="3">
    <source>
        <dbReference type="ARBA" id="ARBA00022679"/>
    </source>
</evidence>
<dbReference type="FunFam" id="1.10.510.10:FF:000008">
    <property type="entry name" value="Non-specific serine/threonine protein kinase"/>
    <property type="match status" value="1"/>
</dbReference>
<name>A0A1J4K604_9EUKA</name>
<dbReference type="AlphaFoldDB" id="A0A1J4K604"/>
<organism evidence="10 11">
    <name type="scientific">Tritrichomonas foetus</name>
    <dbReference type="NCBI Taxonomy" id="1144522"/>
    <lineage>
        <taxon>Eukaryota</taxon>
        <taxon>Metamonada</taxon>
        <taxon>Parabasalia</taxon>
        <taxon>Tritrichomonadida</taxon>
        <taxon>Tritrichomonadidae</taxon>
        <taxon>Tritrichomonas</taxon>
    </lineage>
</organism>